<evidence type="ECO:0000313" key="3">
    <source>
        <dbReference type="EMBL" id="MTB93886.1"/>
    </source>
</evidence>
<dbReference type="FunFam" id="3.40.50.720:FF:000084">
    <property type="entry name" value="Short-chain dehydrogenase reductase"/>
    <property type="match status" value="1"/>
</dbReference>
<dbReference type="GO" id="GO:0016616">
    <property type="term" value="F:oxidoreductase activity, acting on the CH-OH group of donors, NAD or NADP as acceptor"/>
    <property type="evidence" value="ECO:0007669"/>
    <property type="project" value="TreeGrafter"/>
</dbReference>
<protein>
    <submittedName>
        <fullName evidence="3">SDR family oxidoreductase</fullName>
    </submittedName>
</protein>
<dbReference type="GO" id="GO:0030497">
    <property type="term" value="P:fatty acid elongation"/>
    <property type="evidence" value="ECO:0007669"/>
    <property type="project" value="TreeGrafter"/>
</dbReference>
<comment type="similarity">
    <text evidence="1">Belongs to the short-chain dehydrogenases/reductases (SDR) family.</text>
</comment>
<evidence type="ECO:0000256" key="2">
    <source>
        <dbReference type="ARBA" id="ARBA00023002"/>
    </source>
</evidence>
<name>A0A6I3J0X0_9ACTN</name>
<dbReference type="EMBL" id="WLCI01000002">
    <property type="protein sequence ID" value="MTB93886.1"/>
    <property type="molecule type" value="Genomic_DNA"/>
</dbReference>
<dbReference type="SUPFAM" id="SSF51735">
    <property type="entry name" value="NAD(P)-binding Rossmann-fold domains"/>
    <property type="match status" value="1"/>
</dbReference>
<proteinExistence type="inferred from homology"/>
<evidence type="ECO:0000256" key="1">
    <source>
        <dbReference type="ARBA" id="ARBA00006484"/>
    </source>
</evidence>
<dbReference type="PANTHER" id="PTHR42760:SF129">
    <property type="entry name" value="OXIDOREDUCTASE"/>
    <property type="match status" value="1"/>
</dbReference>
<dbReference type="PANTHER" id="PTHR42760">
    <property type="entry name" value="SHORT-CHAIN DEHYDROGENASES/REDUCTASES FAMILY MEMBER"/>
    <property type="match status" value="1"/>
</dbReference>
<keyword evidence="4" id="KW-1185">Reference proteome</keyword>
<dbReference type="PROSITE" id="PS00061">
    <property type="entry name" value="ADH_SHORT"/>
    <property type="match status" value="1"/>
</dbReference>
<dbReference type="PRINTS" id="PR00080">
    <property type="entry name" value="SDRFAMILY"/>
</dbReference>
<keyword evidence="2" id="KW-0560">Oxidoreductase</keyword>
<dbReference type="PRINTS" id="PR00081">
    <property type="entry name" value="GDHRDH"/>
</dbReference>
<dbReference type="InterPro" id="IPR036291">
    <property type="entry name" value="NAD(P)-bd_dom_sf"/>
</dbReference>
<dbReference type="Proteomes" id="UP000433406">
    <property type="component" value="Unassembled WGS sequence"/>
</dbReference>
<dbReference type="InterPro" id="IPR002347">
    <property type="entry name" value="SDR_fam"/>
</dbReference>
<dbReference type="RefSeq" id="WP_154613635.1">
    <property type="nucleotide sequence ID" value="NZ_CP053660.1"/>
</dbReference>
<reference evidence="3 4" key="1">
    <citation type="submission" date="2019-10" db="EMBL/GenBank/DDBJ databases">
        <title>Nocardioides novel species isolated from the excrement of Marmot.</title>
        <authorList>
            <person name="Zhang G."/>
        </authorList>
    </citation>
    <scope>NUCLEOTIDE SEQUENCE [LARGE SCALE GENOMIC DNA]</scope>
    <source>
        <strain evidence="4">zg-579</strain>
    </source>
</reference>
<accession>A0A6I3J0X0</accession>
<dbReference type="Gene3D" id="3.40.50.720">
    <property type="entry name" value="NAD(P)-binding Rossmann-like Domain"/>
    <property type="match status" value="1"/>
</dbReference>
<dbReference type="InterPro" id="IPR020904">
    <property type="entry name" value="Sc_DH/Rdtase_CS"/>
</dbReference>
<gene>
    <name evidence="3" type="ORF">GGQ22_02215</name>
</gene>
<sequence>MTDGGTAQRVALVVGGHRGIGGATAARLRDEGLRVVVLDALSTGEDDDALRVDLTDAETTRHAVRGVGERFGRIDVLVLAAGVKVPGTAGSLSLEEWDRTFAVNVRPLFVCVEAALPFLRRGVEASVVTVASASAHAEKGALAYSASKGAVLSFTRSLALDLLEEGIRVNAVLPGFTATDMARSLPEELLERKRRDNVAGRLGTAEDVAAAICFLVSADAPTVSGTVLDVGHVQGAFVDARSLSAPPSER</sequence>
<evidence type="ECO:0000313" key="4">
    <source>
        <dbReference type="Proteomes" id="UP000433406"/>
    </source>
</evidence>
<dbReference type="AlphaFoldDB" id="A0A6I3J0X0"/>
<dbReference type="CDD" id="cd05233">
    <property type="entry name" value="SDR_c"/>
    <property type="match status" value="1"/>
</dbReference>
<dbReference type="Pfam" id="PF13561">
    <property type="entry name" value="adh_short_C2"/>
    <property type="match status" value="1"/>
</dbReference>
<comment type="caution">
    <text evidence="3">The sequence shown here is derived from an EMBL/GenBank/DDBJ whole genome shotgun (WGS) entry which is preliminary data.</text>
</comment>
<organism evidence="3 4">
    <name type="scientific">Nocardioides marmotae</name>
    <dbReference type="NCBI Taxonomy" id="2663857"/>
    <lineage>
        <taxon>Bacteria</taxon>
        <taxon>Bacillati</taxon>
        <taxon>Actinomycetota</taxon>
        <taxon>Actinomycetes</taxon>
        <taxon>Propionibacteriales</taxon>
        <taxon>Nocardioidaceae</taxon>
        <taxon>Nocardioides</taxon>
    </lineage>
</organism>